<reference evidence="1" key="1">
    <citation type="submission" date="2021-01" db="EMBL/GenBank/DDBJ databases">
        <title>Modified the classification status of verrucomicrobia.</title>
        <authorList>
            <person name="Feng X."/>
        </authorList>
    </citation>
    <scope>NUCLEOTIDE SEQUENCE</scope>
    <source>
        <strain evidence="1">_KCTC 22039</strain>
    </source>
</reference>
<keyword evidence="2" id="KW-1185">Reference proteome</keyword>
<name>A0A8J7MD64_9BACT</name>
<comment type="caution">
    <text evidence="1">The sequence shown here is derived from an EMBL/GenBank/DDBJ whole genome shotgun (WGS) entry which is preliminary data.</text>
</comment>
<sequence>MTFLPEDSLTKKFCAPMISLFVGLSCYIQSANGQTGDSPEGNGPFTTQEIALKKGWNAIYLELEPINNQLNEVFAGTPIEIVSAYSRPVTAMEFIDSPDEILPDRKHWNVWYAPSREDAVFSNLSVLQAHHCYLVFSNEAYDLNIKGAAFFGNAQWHPNAFNFVGFPIDSAGKPTMTQFFDSALAQSELKIYTLKQGNWVLVTQPSAEMIEPNTAYWVYSDGASDFTGPIKVDFNDSSRGGMVYNQNVSSKELVLKNVSSFPQSLTLSLVHGESGQLPVSYLVRSLGSVDQPIEVVAQPLNDDLSIGPVEPGASFKLNLQVDQELISSAVTSATLSITSTAGQRIDIPMVSLRSDLVTE</sequence>
<dbReference type="RefSeq" id="WP_200311235.1">
    <property type="nucleotide sequence ID" value="NZ_JAENIM010000039.1"/>
</dbReference>
<dbReference type="AlphaFoldDB" id="A0A8J7MD64"/>
<dbReference type="Proteomes" id="UP000624703">
    <property type="component" value="Unassembled WGS sequence"/>
</dbReference>
<organism evidence="1 2">
    <name type="scientific">Persicirhabdus sediminis</name>
    <dbReference type="NCBI Taxonomy" id="454144"/>
    <lineage>
        <taxon>Bacteria</taxon>
        <taxon>Pseudomonadati</taxon>
        <taxon>Verrucomicrobiota</taxon>
        <taxon>Verrucomicrobiia</taxon>
        <taxon>Verrucomicrobiales</taxon>
        <taxon>Verrucomicrobiaceae</taxon>
        <taxon>Persicirhabdus</taxon>
    </lineage>
</organism>
<protein>
    <submittedName>
        <fullName evidence="1">Uncharacterized protein</fullName>
    </submittedName>
</protein>
<gene>
    <name evidence="1" type="ORF">JIN82_08665</name>
</gene>
<proteinExistence type="predicted"/>
<evidence type="ECO:0000313" key="1">
    <source>
        <dbReference type="EMBL" id="MBK1791222.1"/>
    </source>
</evidence>
<accession>A0A8J7MD64</accession>
<dbReference type="EMBL" id="JAENIM010000039">
    <property type="protein sequence ID" value="MBK1791222.1"/>
    <property type="molecule type" value="Genomic_DNA"/>
</dbReference>
<evidence type="ECO:0000313" key="2">
    <source>
        <dbReference type="Proteomes" id="UP000624703"/>
    </source>
</evidence>